<evidence type="ECO:0000313" key="4">
    <source>
        <dbReference type="Proteomes" id="UP000663720"/>
    </source>
</evidence>
<dbReference type="EMBL" id="CP061799">
    <property type="protein sequence ID" value="QTA78946.1"/>
    <property type="molecule type" value="Genomic_DNA"/>
</dbReference>
<sequence>MPDKEENTNNQDHNFIEFEDRDIERLQNLAIELYNETARFFKNKEIIPTLQYARQVLETIIKLTYLEKESRSLPKKFKLAATIGSLNKKKIFPEHIRKDIEIIQDYGNRASHPGLSWLVAGDTIRETDMFKSASHLNSLMQHYFNTYYPKINSRINYITIGRVDILKGYPLKIMLKILWIFCFFFLFILLNIPFEHIFYSGLTNLTANLNLKKDSFSKDIAIITLDEKQYDKNDKNRRENYARLIRYLADAKAKVIVFDMVLSGHSDYDLELINAVEYAKKKGTHTLFVLTGKENYIEDKFTDAGFEADFACYTESRFGHVVKIPVRVIKDGFKIQYSIAFNAVKLYIGGKINPKDDILEIIPKNEKKNIRVQLLEPEIIRIPGNCAAIEKDDKIYEILIRISSTNTLRDNNRHFNYSDIYNEDIKQPEADKLKARFNKKIVIAGGKPDGEDFFWIWERWKEKKRYGMELQADAVNALLQETYIRSLSRQSRIIIIFLFFISGFALSLLSFKCPDILISAILPALAVLFCFIAFINYNWLINALYYYIVFITPYLMHKRIYD</sequence>
<dbReference type="Pfam" id="PF05226">
    <property type="entry name" value="CHASE2"/>
    <property type="match status" value="1"/>
</dbReference>
<accession>A0A975B524</accession>
<reference evidence="3" key="1">
    <citation type="journal article" date="2021" name="Microb. Physiol.">
        <title>Proteogenomic Insights into the Physiology of Marine, Sulfate-Reducing, Filamentous Desulfonema limicola and Desulfonema magnum.</title>
        <authorList>
            <person name="Schnaars V."/>
            <person name="Wohlbrand L."/>
            <person name="Scheve S."/>
            <person name="Hinrichs C."/>
            <person name="Reinhardt R."/>
            <person name="Rabus R."/>
        </authorList>
    </citation>
    <scope>NUCLEOTIDE SEQUENCE</scope>
    <source>
        <strain evidence="3">5ac10</strain>
    </source>
</reference>
<dbReference type="SMART" id="SM01080">
    <property type="entry name" value="CHASE2"/>
    <property type="match status" value="1"/>
</dbReference>
<feature type="transmembrane region" description="Helical" evidence="1">
    <location>
        <begin position="516"/>
        <end position="537"/>
    </location>
</feature>
<evidence type="ECO:0000256" key="1">
    <source>
        <dbReference type="SAM" id="Phobius"/>
    </source>
</evidence>
<dbReference type="KEGG" id="dli:dnl_11930"/>
<gene>
    <name evidence="3" type="ORF">dnl_11930</name>
</gene>
<feature type="transmembrane region" description="Helical" evidence="1">
    <location>
        <begin position="493"/>
        <end position="509"/>
    </location>
</feature>
<evidence type="ECO:0000259" key="2">
    <source>
        <dbReference type="SMART" id="SM01080"/>
    </source>
</evidence>
<feature type="transmembrane region" description="Helical" evidence="1">
    <location>
        <begin position="177"/>
        <end position="194"/>
    </location>
</feature>
<organism evidence="3 4">
    <name type="scientific">Desulfonema limicola</name>
    <dbReference type="NCBI Taxonomy" id="45656"/>
    <lineage>
        <taxon>Bacteria</taxon>
        <taxon>Pseudomonadati</taxon>
        <taxon>Thermodesulfobacteriota</taxon>
        <taxon>Desulfobacteria</taxon>
        <taxon>Desulfobacterales</taxon>
        <taxon>Desulfococcaceae</taxon>
        <taxon>Desulfonema</taxon>
    </lineage>
</organism>
<dbReference type="RefSeq" id="WP_207690753.1">
    <property type="nucleotide sequence ID" value="NZ_CP061799.1"/>
</dbReference>
<feature type="domain" description="CHASE2" evidence="2">
    <location>
        <begin position="191"/>
        <end position="506"/>
    </location>
</feature>
<protein>
    <submittedName>
        <fullName evidence="3">CHASE 2 domain-containing and DUF4145</fullName>
    </submittedName>
</protein>
<name>A0A975B524_9BACT</name>
<proteinExistence type="predicted"/>
<dbReference type="InterPro" id="IPR007890">
    <property type="entry name" value="CHASE2"/>
</dbReference>
<dbReference type="AlphaFoldDB" id="A0A975B524"/>
<dbReference type="Proteomes" id="UP000663720">
    <property type="component" value="Chromosome"/>
</dbReference>
<evidence type="ECO:0000313" key="3">
    <source>
        <dbReference type="EMBL" id="QTA78946.1"/>
    </source>
</evidence>
<feature type="transmembrane region" description="Helical" evidence="1">
    <location>
        <begin position="543"/>
        <end position="561"/>
    </location>
</feature>
<keyword evidence="1" id="KW-0472">Membrane</keyword>
<keyword evidence="1" id="KW-1133">Transmembrane helix</keyword>
<keyword evidence="4" id="KW-1185">Reference proteome</keyword>
<keyword evidence="1" id="KW-0812">Transmembrane</keyword>